<feature type="domain" description="HTH arsR-type" evidence="1">
    <location>
        <begin position="1"/>
        <end position="94"/>
    </location>
</feature>
<dbReference type="Pfam" id="PF12840">
    <property type="entry name" value="HTH_20"/>
    <property type="match status" value="1"/>
</dbReference>
<dbReference type="GO" id="GO:0032791">
    <property type="term" value="F:lead ion binding"/>
    <property type="evidence" value="ECO:0007669"/>
    <property type="project" value="TreeGrafter"/>
</dbReference>
<gene>
    <name evidence="2" type="ORF">AMM99_20440</name>
</gene>
<comment type="caution">
    <text evidence="2">The sequence shown here is derived from an EMBL/GenBank/DDBJ whole genome shotgun (WGS) entry which is preliminary data.</text>
</comment>
<dbReference type="PRINTS" id="PR00778">
    <property type="entry name" value="HTHARSR"/>
</dbReference>
<dbReference type="Gene3D" id="1.10.10.10">
    <property type="entry name" value="Winged helix-like DNA-binding domain superfamily/Winged helix DNA-binding domain"/>
    <property type="match status" value="1"/>
</dbReference>
<organism evidence="2">
    <name type="scientific">Salmonella enterica</name>
    <name type="common">Salmonella choleraesuis</name>
    <dbReference type="NCBI Taxonomy" id="28901"/>
    <lineage>
        <taxon>Bacteria</taxon>
        <taxon>Pseudomonadati</taxon>
        <taxon>Pseudomonadota</taxon>
        <taxon>Gammaproteobacteria</taxon>
        <taxon>Enterobacterales</taxon>
        <taxon>Enterobacteriaceae</taxon>
        <taxon>Salmonella</taxon>
    </lineage>
</organism>
<name>A0A5U4D1T0_SALER</name>
<dbReference type="InterPro" id="IPR036390">
    <property type="entry name" value="WH_DNA-bd_sf"/>
</dbReference>
<dbReference type="GO" id="GO:0010288">
    <property type="term" value="P:response to lead ion"/>
    <property type="evidence" value="ECO:0007669"/>
    <property type="project" value="TreeGrafter"/>
</dbReference>
<dbReference type="AlphaFoldDB" id="A0A5U4D1T0"/>
<dbReference type="PROSITE" id="PS50987">
    <property type="entry name" value="HTH_ARSR_2"/>
    <property type="match status" value="1"/>
</dbReference>
<protein>
    <submittedName>
        <fullName evidence="2">Winged helix-turn-helix transcriptional regulator</fullName>
    </submittedName>
</protein>
<dbReference type="GO" id="GO:0046686">
    <property type="term" value="P:response to cadmium ion"/>
    <property type="evidence" value="ECO:0007669"/>
    <property type="project" value="TreeGrafter"/>
</dbReference>
<dbReference type="SUPFAM" id="SSF46785">
    <property type="entry name" value="Winged helix' DNA-binding domain"/>
    <property type="match status" value="1"/>
</dbReference>
<dbReference type="InterPro" id="IPR052543">
    <property type="entry name" value="HTH_Metal-responsive_Reg"/>
</dbReference>
<dbReference type="CDD" id="cd00090">
    <property type="entry name" value="HTH_ARSR"/>
    <property type="match status" value="1"/>
</dbReference>
<reference evidence="2" key="1">
    <citation type="submission" date="2018-07" db="EMBL/GenBank/DDBJ databases">
        <authorList>
            <consortium name="PulseNet: The National Subtyping Network for Foodborne Disease Surveillance"/>
            <person name="Tarr C.L."/>
            <person name="Trees E."/>
            <person name="Katz L.S."/>
            <person name="Carleton-Romer H.A."/>
            <person name="Stroika S."/>
            <person name="Kucerova Z."/>
            <person name="Roache K.F."/>
            <person name="Sabol A.L."/>
            <person name="Besser J."/>
            <person name="Gerner-Smidt P."/>
        </authorList>
    </citation>
    <scope>NUCLEOTIDE SEQUENCE</scope>
    <source>
        <strain evidence="2">2015K-0757</strain>
    </source>
</reference>
<dbReference type="GO" id="GO:0003700">
    <property type="term" value="F:DNA-binding transcription factor activity"/>
    <property type="evidence" value="ECO:0007669"/>
    <property type="project" value="InterPro"/>
</dbReference>
<dbReference type="SMART" id="SM00418">
    <property type="entry name" value="HTH_ARSR"/>
    <property type="match status" value="1"/>
</dbReference>
<dbReference type="PANTHER" id="PTHR39168:SF1">
    <property type="entry name" value="TRANSCRIPTIONAL REGULATORY PROTEIN"/>
    <property type="match status" value="1"/>
</dbReference>
<dbReference type="InterPro" id="IPR011991">
    <property type="entry name" value="ArsR-like_HTH"/>
</dbReference>
<dbReference type="InterPro" id="IPR001845">
    <property type="entry name" value="HTH_ArsR_DNA-bd_dom"/>
</dbReference>
<dbReference type="EMBL" id="AAGMUQ010000011">
    <property type="protein sequence ID" value="EBP8538925.1"/>
    <property type="molecule type" value="Genomic_DNA"/>
</dbReference>
<evidence type="ECO:0000313" key="2">
    <source>
        <dbReference type="EMBL" id="EBP8538925.1"/>
    </source>
</evidence>
<proteinExistence type="predicted"/>
<dbReference type="InterPro" id="IPR036388">
    <property type="entry name" value="WH-like_DNA-bd_sf"/>
</dbReference>
<evidence type="ECO:0000259" key="1">
    <source>
        <dbReference type="PROSITE" id="PS50987"/>
    </source>
</evidence>
<dbReference type="PANTHER" id="PTHR39168">
    <property type="entry name" value="TRANSCRIPTIONAL REGULATOR-RELATED"/>
    <property type="match status" value="1"/>
</dbReference>
<accession>A0A5U4D1T0</accession>
<dbReference type="GO" id="GO:0003677">
    <property type="term" value="F:DNA binding"/>
    <property type="evidence" value="ECO:0007669"/>
    <property type="project" value="TreeGrafter"/>
</dbReference>
<sequence length="227" mass="25777">MNEKVIINHMAKAIGHESRVEMLSLLMEGRALTAKELAYGANIEPATATGHLNMLVSAGLIAVVKQGRFKYFRLANEEVALLIETMMTLSPSHKKLRKLPNSNLCNARFCYDHMAGKFGVDFYDFLISKEIILLKNRDIEVSEVGKEIFKKVSIDVLLLKDLNRKFAYNCLDWSERRFHLAGALGSAIAKYMLENGWIERKKGSREVIVTEIGINGLKDIFGFYFQR</sequence>
<dbReference type="GO" id="GO:0097063">
    <property type="term" value="F:cadmium ion sensor activity"/>
    <property type="evidence" value="ECO:0007669"/>
    <property type="project" value="TreeGrafter"/>
</dbReference>